<evidence type="ECO:0000259" key="4">
    <source>
        <dbReference type="Pfam" id="PF01073"/>
    </source>
</evidence>
<dbReference type="InParanoid" id="A8P5W2"/>
<feature type="transmembrane region" description="Helical" evidence="3">
    <location>
        <begin position="6"/>
        <end position="22"/>
    </location>
</feature>
<dbReference type="PANTHER" id="PTHR10366">
    <property type="entry name" value="NAD DEPENDENT EPIMERASE/DEHYDRATASE"/>
    <property type="match status" value="1"/>
</dbReference>
<dbReference type="STRING" id="240176.A8P5W2"/>
<keyword evidence="3" id="KW-0812">Transmembrane</keyword>
<protein>
    <recommendedName>
        <fullName evidence="4">3-beta hydroxysteroid dehydrogenase/isomerase domain-containing protein</fullName>
    </recommendedName>
</protein>
<evidence type="ECO:0000256" key="3">
    <source>
        <dbReference type="SAM" id="Phobius"/>
    </source>
</evidence>
<dbReference type="PANTHER" id="PTHR10366:SF447">
    <property type="entry name" value="HYDROXYSTEROID DEHYDROGENASE_ISOMERASE FAMILY PROTEIN, PUTATIVE (AFU_ORTHOLOGUE AFUA_1G06450)-RELATED"/>
    <property type="match status" value="1"/>
</dbReference>
<name>A8P5W2_COPC7</name>
<dbReference type="VEuPathDB" id="FungiDB:CC1G_10898"/>
<dbReference type="Gene3D" id="3.40.50.720">
    <property type="entry name" value="NAD(P)-binding Rossmann-like Domain"/>
    <property type="match status" value="1"/>
</dbReference>
<dbReference type="HOGENOM" id="CLU_045580_1_0_1"/>
<evidence type="ECO:0000313" key="5">
    <source>
        <dbReference type="EMBL" id="EAU82779.2"/>
    </source>
</evidence>
<dbReference type="InterPro" id="IPR002225">
    <property type="entry name" value="3Beta_OHSteriod_DH/Estase"/>
</dbReference>
<dbReference type="RefSeq" id="XP_001839035.2">
    <property type="nucleotide sequence ID" value="XM_001838983.2"/>
</dbReference>
<dbReference type="InterPro" id="IPR050425">
    <property type="entry name" value="NAD(P)_dehydrat-like"/>
</dbReference>
<sequence>MTLPQIALYLLSFVGLLVLYIRHNDKRLRTIPERAKRVSGRRVGSEDVERLRRGMEARTRSKYEHARTIGNGKILEGGDGSGRRLDDVLKEKLPPKTGRRGEDPKRIRVLDINPPVNFEVEEARKRGLQYFKVDVRDSDAVEKAFCAPWPEEERNLDSDEIPVTVFHTAANIRFWERHPVFLERSTSVNLEGTKNVVKAAKKIGVDALVYTSSASIGIKSTRFLLWPWEKEPRDFVQVINDDDGRLPKEHWEYFSNYAVSKRLAEEWVRGQDGTATGVAEKGKVLRVGAIRPGNGVFGPRGDLLCGALLVRESNPTFLENSVQSFCYVENCALAHLLYERRLIDLGEGNAKQLPDIGGQSFCIADPGPVPTYGDAYTVLNRLSEGECFFVYLSPTMMLFLAFLVEAYYVAQHFITAAFPFLSIVLPPLKGDTVNLQTGLFNLASVHVVVDDSRARLSPEKGGLGYEGVWTTLEGLYKTWEEHHLGNGVNNLVPAVPVEVANVQLSTGTSADIPVLIIPFRTHHSVTVSNLQGPADRGDPQLRAGADRVENFVTTL</sequence>
<feature type="domain" description="3-beta hydroxysteroid dehydrogenase/isomerase" evidence="4">
    <location>
        <begin position="104"/>
        <end position="375"/>
    </location>
</feature>
<accession>A8P5W2</accession>
<feature type="transmembrane region" description="Helical" evidence="3">
    <location>
        <begin position="388"/>
        <end position="410"/>
    </location>
</feature>
<dbReference type="GO" id="GO:0000252">
    <property type="term" value="F:3-beta-hydroxysteroid dehydrogenase [NAD(P)+]/C4-decarboxylase activity"/>
    <property type="evidence" value="ECO:0007669"/>
    <property type="project" value="TreeGrafter"/>
</dbReference>
<comment type="similarity">
    <text evidence="2">Belongs to the NAD(P)-dependent epimerase/dehydratase family. Dihydroflavonol-4-reductase subfamily.</text>
</comment>
<dbReference type="InterPro" id="IPR036291">
    <property type="entry name" value="NAD(P)-bd_dom_sf"/>
</dbReference>
<dbReference type="GeneID" id="6015635"/>
<evidence type="ECO:0000256" key="1">
    <source>
        <dbReference type="ARBA" id="ARBA00023002"/>
    </source>
</evidence>
<keyword evidence="6" id="KW-1185">Reference proteome</keyword>
<dbReference type="GO" id="GO:0006696">
    <property type="term" value="P:ergosterol biosynthetic process"/>
    <property type="evidence" value="ECO:0007669"/>
    <property type="project" value="TreeGrafter"/>
</dbReference>
<dbReference type="SUPFAM" id="SSF51735">
    <property type="entry name" value="NAD(P)-binding Rossmann-fold domains"/>
    <property type="match status" value="1"/>
</dbReference>
<dbReference type="OMA" id="PTWVNHI"/>
<keyword evidence="3" id="KW-1133">Transmembrane helix</keyword>
<keyword evidence="1" id="KW-0560">Oxidoreductase</keyword>
<proteinExistence type="inferred from homology"/>
<evidence type="ECO:0000256" key="2">
    <source>
        <dbReference type="ARBA" id="ARBA00023445"/>
    </source>
</evidence>
<dbReference type="Pfam" id="PF01073">
    <property type="entry name" value="3Beta_HSD"/>
    <property type="match status" value="1"/>
</dbReference>
<dbReference type="EMBL" id="AACS02000011">
    <property type="protein sequence ID" value="EAU82779.2"/>
    <property type="molecule type" value="Genomic_DNA"/>
</dbReference>
<dbReference type="GO" id="GO:0005783">
    <property type="term" value="C:endoplasmic reticulum"/>
    <property type="evidence" value="ECO:0007669"/>
    <property type="project" value="TreeGrafter"/>
</dbReference>
<dbReference type="eggNOG" id="KOG1430">
    <property type="taxonomic scope" value="Eukaryota"/>
</dbReference>
<dbReference type="KEGG" id="cci:CC1G_10898"/>
<reference evidence="5 6" key="1">
    <citation type="journal article" date="2010" name="Proc. Natl. Acad. Sci. U.S.A.">
        <title>Insights into evolution of multicellular fungi from the assembled chromosomes of the mushroom Coprinopsis cinerea (Coprinus cinereus).</title>
        <authorList>
            <person name="Stajich J.E."/>
            <person name="Wilke S.K."/>
            <person name="Ahren D."/>
            <person name="Au C.H."/>
            <person name="Birren B.W."/>
            <person name="Borodovsky M."/>
            <person name="Burns C."/>
            <person name="Canback B."/>
            <person name="Casselton L.A."/>
            <person name="Cheng C.K."/>
            <person name="Deng J."/>
            <person name="Dietrich F.S."/>
            <person name="Fargo D.C."/>
            <person name="Farman M.L."/>
            <person name="Gathman A.C."/>
            <person name="Goldberg J."/>
            <person name="Guigo R."/>
            <person name="Hoegger P.J."/>
            <person name="Hooker J.B."/>
            <person name="Huggins A."/>
            <person name="James T.Y."/>
            <person name="Kamada T."/>
            <person name="Kilaru S."/>
            <person name="Kodira C."/>
            <person name="Kues U."/>
            <person name="Kupfer D."/>
            <person name="Kwan H.S."/>
            <person name="Lomsadze A."/>
            <person name="Li W."/>
            <person name="Lilly W.W."/>
            <person name="Ma L.J."/>
            <person name="Mackey A.J."/>
            <person name="Manning G."/>
            <person name="Martin F."/>
            <person name="Muraguchi H."/>
            <person name="Natvig D.O."/>
            <person name="Palmerini H."/>
            <person name="Ramesh M.A."/>
            <person name="Rehmeyer C.J."/>
            <person name="Roe B.A."/>
            <person name="Shenoy N."/>
            <person name="Stanke M."/>
            <person name="Ter-Hovhannisyan V."/>
            <person name="Tunlid A."/>
            <person name="Velagapudi R."/>
            <person name="Vision T.J."/>
            <person name="Zeng Q."/>
            <person name="Zolan M.E."/>
            <person name="Pukkila P.J."/>
        </authorList>
    </citation>
    <scope>NUCLEOTIDE SEQUENCE [LARGE SCALE GENOMIC DNA]</scope>
    <source>
        <strain evidence="6">Okayama-7 / 130 / ATCC MYA-4618 / FGSC 9003</strain>
    </source>
</reference>
<keyword evidence="3" id="KW-0472">Membrane</keyword>
<evidence type="ECO:0000313" key="6">
    <source>
        <dbReference type="Proteomes" id="UP000001861"/>
    </source>
</evidence>
<gene>
    <name evidence="5" type="ORF">CC1G_10898</name>
</gene>
<organism evidence="5 6">
    <name type="scientific">Coprinopsis cinerea (strain Okayama-7 / 130 / ATCC MYA-4618 / FGSC 9003)</name>
    <name type="common">Inky cap fungus</name>
    <name type="synonym">Hormographiella aspergillata</name>
    <dbReference type="NCBI Taxonomy" id="240176"/>
    <lineage>
        <taxon>Eukaryota</taxon>
        <taxon>Fungi</taxon>
        <taxon>Dikarya</taxon>
        <taxon>Basidiomycota</taxon>
        <taxon>Agaricomycotina</taxon>
        <taxon>Agaricomycetes</taxon>
        <taxon>Agaricomycetidae</taxon>
        <taxon>Agaricales</taxon>
        <taxon>Agaricineae</taxon>
        <taxon>Psathyrellaceae</taxon>
        <taxon>Coprinopsis</taxon>
    </lineage>
</organism>
<dbReference type="Proteomes" id="UP000001861">
    <property type="component" value="Unassembled WGS sequence"/>
</dbReference>
<dbReference type="OrthoDB" id="10058185at2759"/>
<dbReference type="AlphaFoldDB" id="A8P5W2"/>
<comment type="caution">
    <text evidence="5">The sequence shown here is derived from an EMBL/GenBank/DDBJ whole genome shotgun (WGS) entry which is preliminary data.</text>
</comment>